<dbReference type="OrthoDB" id="10253115at2759"/>
<dbReference type="eggNOG" id="KOG1177">
    <property type="taxonomic scope" value="Eukaryota"/>
</dbReference>
<dbReference type="PANTHER" id="PTHR43201:SF5">
    <property type="entry name" value="MEDIUM-CHAIN ACYL-COA LIGASE ACSF2, MITOCHONDRIAL"/>
    <property type="match status" value="1"/>
</dbReference>
<dbReference type="InterPro" id="IPR045851">
    <property type="entry name" value="AMP-bd_C_sf"/>
</dbReference>
<reference evidence="11" key="3">
    <citation type="submission" date="2025-09" db="UniProtKB">
        <authorList>
            <consortium name="Ensembl"/>
        </authorList>
    </citation>
    <scope>IDENTIFICATION</scope>
</reference>
<dbReference type="GeneID" id="102685872"/>
<reference evidence="12" key="1">
    <citation type="submission" date="2011-12" db="EMBL/GenBank/DDBJ databases">
        <title>The Draft Genome of Lepisosteus oculatus.</title>
        <authorList>
            <consortium name="The Broad Institute Genome Assembly &amp; Analysis Group"/>
            <consortium name="Computational R&amp;D Group"/>
            <consortium name="and Sequencing Platform"/>
            <person name="Di Palma F."/>
            <person name="Alfoldi J."/>
            <person name="Johnson J."/>
            <person name="Berlin A."/>
            <person name="Gnerre S."/>
            <person name="Jaffe D."/>
            <person name="MacCallum I."/>
            <person name="Young S."/>
            <person name="Walker B.J."/>
            <person name="Lander E.S."/>
            <person name="Lindblad-Toh K."/>
        </authorList>
    </citation>
    <scope>NUCLEOTIDE SEQUENCE [LARGE SCALE GENOMIC DNA]</scope>
</reference>
<accession>W5MXW1</accession>
<dbReference type="AlphaFoldDB" id="W5MXW1"/>
<protein>
    <recommendedName>
        <fullName evidence="6">Medium-chain acyl-CoA ligase ACSF2, mitochondrial</fullName>
        <ecNumber evidence="5">6.2.1.2</ecNumber>
    </recommendedName>
</protein>
<dbReference type="Ensembl" id="ENSLOCT00000013248.1">
    <property type="protein sequence ID" value="ENSLOCP00000013220.1"/>
    <property type="gene ID" value="ENSLOCG00000010783.1"/>
</dbReference>
<dbReference type="GeneTree" id="ENSGT00940000156830"/>
<feature type="domain" description="AMP-binding enzyme C-terminal" evidence="10">
    <location>
        <begin position="518"/>
        <end position="593"/>
    </location>
</feature>
<dbReference type="RefSeq" id="XP_015211583.1">
    <property type="nucleotide sequence ID" value="XM_015356097.2"/>
</dbReference>
<feature type="domain" description="AMP-dependent synthetase/ligase" evidence="9">
    <location>
        <begin position="77"/>
        <end position="467"/>
    </location>
</feature>
<dbReference type="EC" id="6.2.1.2" evidence="5"/>
<evidence type="ECO:0000256" key="4">
    <source>
        <dbReference type="ARBA" id="ARBA00037247"/>
    </source>
</evidence>
<dbReference type="InParanoid" id="W5MXW1"/>
<keyword evidence="2" id="KW-0436">Ligase</keyword>
<evidence type="ECO:0000259" key="10">
    <source>
        <dbReference type="Pfam" id="PF13193"/>
    </source>
</evidence>
<dbReference type="Pfam" id="PF13193">
    <property type="entry name" value="AMP-binding_C"/>
    <property type="match status" value="1"/>
</dbReference>
<dbReference type="STRING" id="7918.ENSLOCP00000013220"/>
<dbReference type="FunFam" id="3.40.50.12780:FF:000003">
    <property type="entry name" value="Long-chain-fatty-acid--CoA ligase FadD"/>
    <property type="match status" value="1"/>
</dbReference>
<dbReference type="InterPro" id="IPR000873">
    <property type="entry name" value="AMP-dep_synth/lig_dom"/>
</dbReference>
<evidence type="ECO:0000313" key="11">
    <source>
        <dbReference type="Ensembl" id="ENSLOCP00000013220.1"/>
    </source>
</evidence>
<proteinExistence type="inferred from homology"/>
<dbReference type="PANTHER" id="PTHR43201">
    <property type="entry name" value="ACYL-COA SYNTHETASE"/>
    <property type="match status" value="1"/>
</dbReference>
<dbReference type="EMBL" id="AHAT01000205">
    <property type="status" value="NOT_ANNOTATED_CDS"/>
    <property type="molecule type" value="Genomic_DNA"/>
</dbReference>
<reference evidence="11" key="2">
    <citation type="submission" date="2025-08" db="UniProtKB">
        <authorList>
            <consortium name="Ensembl"/>
        </authorList>
    </citation>
    <scope>IDENTIFICATION</scope>
</reference>
<name>W5MXW1_LEPOC</name>
<dbReference type="InterPro" id="IPR025110">
    <property type="entry name" value="AMP-bd_C"/>
</dbReference>
<dbReference type="Pfam" id="PF00501">
    <property type="entry name" value="AMP-binding"/>
    <property type="match status" value="1"/>
</dbReference>
<dbReference type="Gene3D" id="3.40.50.12780">
    <property type="entry name" value="N-terminal domain of ligase-like"/>
    <property type="match status" value="1"/>
</dbReference>
<sequence length="609" mass="68081">MTARIVSQLFKYGEHFTTQAYHRILCTKKVLSTNLQTSWSRALHVDAVPSTPTLTTSYVHGTSEVSLLNSTLGQCLDQTAERCPDREAVVFPRDGIRKTFAQFKQDVDQVAAGLLAFGLKRGDRLGFWGPNSYEWILFQFATAQAGIILVSVNPAYQLHEVEFALRKVQCQAVVCPTQFKTQQYYEMLKKICPELENATPGNLKSKRLPDLHTIIVSDNKLPGAFSMVDVRQAGTSTNMQELRALQKKLCCDDPINIQYTSGTTGSPKAATLTHHNIVNNANFIGKRMGYHWRDVRVCLPVPLYHCFGSVGGSVTTAIFGSTLVFPSSGFDGQACLEAIQKERCTFIYGTPTMFIDMLKQAEANSFDLSSLEGGVMAGSFCPPEIVKKCMAVFNIEDLSIGYGTTENSPVTFLNFPKDTATRKTETVGCVINHTEAKIADPQTGKIMPLDTLGELLIRGYCVMLGYWNDQEKTRECITSSGWYKTGDIARLDKYGYCRIEGRMKDMIIRGGENIYPAEIEQFLHTHPKVMEAQVIGVKDERMGEEVCACIKLKEGQECTPEEIRVFCKGQISHFKIPRYVIFVQDYPLTVSGKIQKNKLRDRTEKELGL</sequence>
<evidence type="ECO:0000256" key="3">
    <source>
        <dbReference type="ARBA" id="ARBA00023098"/>
    </source>
</evidence>
<dbReference type="CDD" id="cd05917">
    <property type="entry name" value="FACL_like_2"/>
    <property type="match status" value="1"/>
</dbReference>
<comment type="function">
    <text evidence="4">Acyl-CoA synthases catalyze the initial reaction in fatty acid metabolism, by forming a thioester with CoA. Has some preference toward medium-chain substrates. Plays a role in adipocyte differentiation.</text>
</comment>
<dbReference type="FunCoup" id="W5MXW1">
    <property type="interactions" value="604"/>
</dbReference>
<dbReference type="KEGG" id="loc:102685872"/>
<comment type="similarity">
    <text evidence="1">Belongs to the ATP-dependent AMP-binding enzyme family.</text>
</comment>
<dbReference type="InterPro" id="IPR020845">
    <property type="entry name" value="AMP-binding_CS"/>
</dbReference>
<dbReference type="Bgee" id="ENSLOCG00000010783">
    <property type="expression patterns" value="Expressed in pharyngeal gill and 13 other cell types or tissues"/>
</dbReference>
<keyword evidence="3" id="KW-0443">Lipid metabolism</keyword>
<evidence type="ECO:0000256" key="1">
    <source>
        <dbReference type="ARBA" id="ARBA00006432"/>
    </source>
</evidence>
<evidence type="ECO:0000256" key="7">
    <source>
        <dbReference type="ARBA" id="ARBA00047319"/>
    </source>
</evidence>
<dbReference type="SUPFAM" id="SSF56801">
    <property type="entry name" value="Acetyl-CoA synthetase-like"/>
    <property type="match status" value="1"/>
</dbReference>
<dbReference type="GO" id="GO:0031956">
    <property type="term" value="F:medium-chain fatty acid-CoA ligase activity"/>
    <property type="evidence" value="ECO:0000318"/>
    <property type="project" value="GO_Central"/>
</dbReference>
<evidence type="ECO:0000259" key="9">
    <source>
        <dbReference type="Pfam" id="PF00501"/>
    </source>
</evidence>
<dbReference type="PROSITE" id="PS00455">
    <property type="entry name" value="AMP_BINDING"/>
    <property type="match status" value="1"/>
</dbReference>
<dbReference type="Proteomes" id="UP000018468">
    <property type="component" value="Linkage group LG10"/>
</dbReference>
<evidence type="ECO:0000313" key="12">
    <source>
        <dbReference type="Proteomes" id="UP000018468"/>
    </source>
</evidence>
<organism evidence="11 12">
    <name type="scientific">Lepisosteus oculatus</name>
    <name type="common">Spotted gar</name>
    <dbReference type="NCBI Taxonomy" id="7918"/>
    <lineage>
        <taxon>Eukaryota</taxon>
        <taxon>Metazoa</taxon>
        <taxon>Chordata</taxon>
        <taxon>Craniata</taxon>
        <taxon>Vertebrata</taxon>
        <taxon>Euteleostomi</taxon>
        <taxon>Actinopterygii</taxon>
        <taxon>Neopterygii</taxon>
        <taxon>Holostei</taxon>
        <taxon>Semionotiformes</taxon>
        <taxon>Lepisosteidae</taxon>
        <taxon>Lepisosteus</taxon>
    </lineage>
</organism>
<dbReference type="OMA" id="ICCRGYN"/>
<dbReference type="FunFam" id="3.30.300.30:FF:000008">
    <property type="entry name" value="2,3-dihydroxybenzoate-AMP ligase"/>
    <property type="match status" value="1"/>
</dbReference>
<evidence type="ECO:0000256" key="8">
    <source>
        <dbReference type="ARBA" id="ARBA00048277"/>
    </source>
</evidence>
<evidence type="ECO:0000256" key="5">
    <source>
        <dbReference type="ARBA" id="ARBA00039009"/>
    </source>
</evidence>
<dbReference type="InterPro" id="IPR042099">
    <property type="entry name" value="ANL_N_sf"/>
</dbReference>
<dbReference type="CTD" id="80221"/>
<comment type="catalytic activity">
    <reaction evidence="8">
        <text>a medium-chain fatty acid + ATP + CoA = a medium-chain fatty acyl-CoA + AMP + diphosphate</text>
        <dbReference type="Rhea" id="RHEA:48340"/>
        <dbReference type="ChEBI" id="CHEBI:30616"/>
        <dbReference type="ChEBI" id="CHEBI:33019"/>
        <dbReference type="ChEBI" id="CHEBI:57287"/>
        <dbReference type="ChEBI" id="CHEBI:59558"/>
        <dbReference type="ChEBI" id="CHEBI:90546"/>
        <dbReference type="ChEBI" id="CHEBI:456215"/>
        <dbReference type="EC" id="6.2.1.2"/>
    </reaction>
</comment>
<comment type="catalytic activity">
    <reaction evidence="7">
        <text>octanoate + ATP + CoA = octanoyl-CoA + AMP + diphosphate</text>
        <dbReference type="Rhea" id="RHEA:33631"/>
        <dbReference type="ChEBI" id="CHEBI:25646"/>
        <dbReference type="ChEBI" id="CHEBI:30616"/>
        <dbReference type="ChEBI" id="CHEBI:33019"/>
        <dbReference type="ChEBI" id="CHEBI:57287"/>
        <dbReference type="ChEBI" id="CHEBI:57386"/>
        <dbReference type="ChEBI" id="CHEBI:456215"/>
    </reaction>
</comment>
<dbReference type="Gene3D" id="3.30.300.30">
    <property type="match status" value="1"/>
</dbReference>
<evidence type="ECO:0000256" key="6">
    <source>
        <dbReference type="ARBA" id="ARBA00039638"/>
    </source>
</evidence>
<dbReference type="GO" id="GO:0006631">
    <property type="term" value="P:fatty acid metabolic process"/>
    <property type="evidence" value="ECO:0000318"/>
    <property type="project" value="GO_Central"/>
</dbReference>
<evidence type="ECO:0000256" key="2">
    <source>
        <dbReference type="ARBA" id="ARBA00022598"/>
    </source>
</evidence>
<keyword evidence="12" id="KW-1185">Reference proteome</keyword>